<evidence type="ECO:0000256" key="11">
    <source>
        <dbReference type="ARBA" id="ARBA00035100"/>
    </source>
</evidence>
<dbReference type="PROSITE" id="PS50851">
    <property type="entry name" value="CHEW"/>
    <property type="match status" value="1"/>
</dbReference>
<dbReference type="CDD" id="cd00731">
    <property type="entry name" value="CheA_reg"/>
    <property type="match status" value="1"/>
</dbReference>
<dbReference type="InterPro" id="IPR003594">
    <property type="entry name" value="HATPase_dom"/>
</dbReference>
<comment type="function">
    <text evidence="11">Involved in the transmission of sensory signals from the chemoreceptors to the flagellar motors. CheA is autophosphorylated; it can transfer its phosphate group to either CheB or CheY.</text>
</comment>
<evidence type="ECO:0000256" key="10">
    <source>
        <dbReference type="ARBA" id="ARBA00023012"/>
    </source>
</evidence>
<evidence type="ECO:0000256" key="3">
    <source>
        <dbReference type="ARBA" id="ARBA00021495"/>
    </source>
</evidence>
<evidence type="ECO:0000256" key="12">
    <source>
        <dbReference type="PROSITE-ProRule" id="PRU00110"/>
    </source>
</evidence>
<dbReference type="Gene3D" id="2.30.30.40">
    <property type="entry name" value="SH3 Domains"/>
    <property type="match status" value="1"/>
</dbReference>
<dbReference type="Pfam" id="PF02895">
    <property type="entry name" value="H-kinase_dim"/>
    <property type="match status" value="1"/>
</dbReference>
<evidence type="ECO:0000259" key="13">
    <source>
        <dbReference type="PROSITE" id="PS50109"/>
    </source>
</evidence>
<dbReference type="InterPro" id="IPR004105">
    <property type="entry name" value="CheA-like_dim"/>
</dbReference>
<comment type="catalytic activity">
    <reaction evidence="1">
        <text>ATP + protein L-histidine = ADP + protein N-phospho-L-histidine.</text>
        <dbReference type="EC" id="2.7.13.3"/>
    </reaction>
</comment>
<dbReference type="InterPro" id="IPR036890">
    <property type="entry name" value="HATPase_C_sf"/>
</dbReference>
<evidence type="ECO:0000256" key="6">
    <source>
        <dbReference type="ARBA" id="ARBA00022679"/>
    </source>
</evidence>
<evidence type="ECO:0000256" key="2">
    <source>
        <dbReference type="ARBA" id="ARBA00012438"/>
    </source>
</evidence>
<feature type="modified residue" description="Phosphohistidine" evidence="12">
    <location>
        <position position="48"/>
    </location>
</feature>
<keyword evidence="8" id="KW-0418">Kinase</keyword>
<dbReference type="SMART" id="SM00073">
    <property type="entry name" value="HPT"/>
    <property type="match status" value="1"/>
</dbReference>
<evidence type="ECO:0000256" key="8">
    <source>
        <dbReference type="ARBA" id="ARBA00022777"/>
    </source>
</evidence>
<dbReference type="SMART" id="SM00260">
    <property type="entry name" value="CheW"/>
    <property type="match status" value="1"/>
</dbReference>
<name>A0A8J7FGN0_9NEIS</name>
<evidence type="ECO:0000256" key="1">
    <source>
        <dbReference type="ARBA" id="ARBA00000085"/>
    </source>
</evidence>
<dbReference type="SUPFAM" id="SSF50341">
    <property type="entry name" value="CheW-like"/>
    <property type="match status" value="1"/>
</dbReference>
<gene>
    <name evidence="16" type="ORF">INR99_05495</name>
</gene>
<dbReference type="CDD" id="cd00088">
    <property type="entry name" value="HPT"/>
    <property type="match status" value="1"/>
</dbReference>
<evidence type="ECO:0000256" key="7">
    <source>
        <dbReference type="ARBA" id="ARBA00022741"/>
    </source>
</evidence>
<evidence type="ECO:0000259" key="14">
    <source>
        <dbReference type="PROSITE" id="PS50851"/>
    </source>
</evidence>
<dbReference type="EC" id="2.7.13.3" evidence="2"/>
<dbReference type="PRINTS" id="PR00344">
    <property type="entry name" value="BCTRLSENSOR"/>
</dbReference>
<dbReference type="FunFam" id="3.30.565.10:FF:000016">
    <property type="entry name" value="Chemotaxis protein CheA, putative"/>
    <property type="match status" value="1"/>
</dbReference>
<dbReference type="SUPFAM" id="SSF55874">
    <property type="entry name" value="ATPase domain of HSP90 chaperone/DNA topoisomerase II/histidine kinase"/>
    <property type="match status" value="1"/>
</dbReference>
<dbReference type="Pfam" id="PF02518">
    <property type="entry name" value="HATPase_c"/>
    <property type="match status" value="1"/>
</dbReference>
<evidence type="ECO:0000256" key="9">
    <source>
        <dbReference type="ARBA" id="ARBA00022840"/>
    </source>
</evidence>
<dbReference type="PROSITE" id="PS50109">
    <property type="entry name" value="HIS_KIN"/>
    <property type="match status" value="1"/>
</dbReference>
<feature type="domain" description="HPt" evidence="15">
    <location>
        <begin position="1"/>
        <end position="105"/>
    </location>
</feature>
<dbReference type="CDD" id="cd16916">
    <property type="entry name" value="HATPase_CheA-like"/>
    <property type="match status" value="1"/>
</dbReference>
<evidence type="ECO:0000313" key="17">
    <source>
        <dbReference type="Proteomes" id="UP000604481"/>
    </source>
</evidence>
<dbReference type="SUPFAM" id="SSF47226">
    <property type="entry name" value="Histidine-containing phosphotransfer domain, HPT domain"/>
    <property type="match status" value="1"/>
</dbReference>
<dbReference type="GO" id="GO:0005737">
    <property type="term" value="C:cytoplasm"/>
    <property type="evidence" value="ECO:0007669"/>
    <property type="project" value="InterPro"/>
</dbReference>
<dbReference type="InterPro" id="IPR036097">
    <property type="entry name" value="HisK_dim/P_sf"/>
</dbReference>
<dbReference type="Proteomes" id="UP000604481">
    <property type="component" value="Unassembled WGS sequence"/>
</dbReference>
<evidence type="ECO:0000313" key="16">
    <source>
        <dbReference type="EMBL" id="MBE9608800.1"/>
    </source>
</evidence>
<dbReference type="InterPro" id="IPR002545">
    <property type="entry name" value="CheW-lke_dom"/>
</dbReference>
<keyword evidence="9" id="KW-0067">ATP-binding</keyword>
<keyword evidence="17" id="KW-1185">Reference proteome</keyword>
<protein>
    <recommendedName>
        <fullName evidence="3">Chemotaxis protein CheA</fullName>
        <ecNumber evidence="2">2.7.13.3</ecNumber>
    </recommendedName>
</protein>
<dbReference type="InterPro" id="IPR005467">
    <property type="entry name" value="His_kinase_dom"/>
</dbReference>
<dbReference type="PANTHER" id="PTHR43395">
    <property type="entry name" value="SENSOR HISTIDINE KINASE CHEA"/>
    <property type="match status" value="1"/>
</dbReference>
<keyword evidence="4" id="KW-0145">Chemotaxis</keyword>
<comment type="caution">
    <text evidence="16">The sequence shown here is derived from an EMBL/GenBank/DDBJ whole genome shotgun (WGS) entry which is preliminary data.</text>
</comment>
<dbReference type="Pfam" id="PF01627">
    <property type="entry name" value="Hpt"/>
    <property type="match status" value="1"/>
</dbReference>
<dbReference type="SMART" id="SM00387">
    <property type="entry name" value="HATPase_c"/>
    <property type="match status" value="1"/>
</dbReference>
<sequence length="734" mass="78792">MTIDMSQFIGVFFDEAAEHLASMESLLLQLDLANPDDESLNAIFRAAHSIKGGAATFGFSDLADVTHILENLLDRLRRHELALQAVMVDVFLQAGDVLRSMLDAHRGQGEVDPAAVAAVSGRLEELAALQDAATEAPTPVLPDQAGVAGVSGTLHIAPQASVTRENLERSLAAHGVVHSYSNASPDGETLVGMTLNGTVEELLGELEFAIAPEHLRWQATNAADVDPGYGFFEPEVVQSDPGYGFFEPLAAKPAAEEGDGYGFFEPLPQPSRQTHEGDGFGFFVDPASLPAVATAPLEPAQQDTAPSVAPVSAAVMNEVASVPPPQKSNAAKTAASHESSIRVGVEKVDQLLNLVGELVITQSMLAQNVAALDPASYGHLISGVQQLERNTRELQESVMSIRMMPISSVFNRYPRLVHDLAAKLGKKVELRMLGEQTELDKGFIEKLSDPLTHLVRNSLDHGIEAPETRVARGKSETGTLTLKAFHQGGSIVIEVRDDGGGLNRERILAKARERGMGVSDSMPDSEVWQLIFEAGFSTAAEVTDVSGRGVGMDVVRRNIQSMGGRIDIESMLGVGSTISIRLPLTLAILDGMSIQVGEEIYIIPLSFIVESLQPAKDMVKTVTGQGRVINVRGEYLSLVALHEVFHVEPRITEYHQGLTIILEADGQKVALFVDDLLGQHQVVVKNLETNYRKVAGVAGATIMGDGRVAFILDVSTLVRLAQSRQFAAPELAHH</sequence>
<dbReference type="InterPro" id="IPR036641">
    <property type="entry name" value="HPT_dom_sf"/>
</dbReference>
<dbReference type="InterPro" id="IPR037006">
    <property type="entry name" value="CheA-like_homodim_sf"/>
</dbReference>
<organism evidence="16 17">
    <name type="scientific">Chitinilyticum piscinae</name>
    <dbReference type="NCBI Taxonomy" id="2866724"/>
    <lineage>
        <taxon>Bacteria</taxon>
        <taxon>Pseudomonadati</taxon>
        <taxon>Pseudomonadota</taxon>
        <taxon>Betaproteobacteria</taxon>
        <taxon>Neisseriales</taxon>
        <taxon>Chitinibacteraceae</taxon>
        <taxon>Chitinilyticum</taxon>
    </lineage>
</organism>
<keyword evidence="6" id="KW-0808">Transferase</keyword>
<dbReference type="FunFam" id="2.30.30.40:FF:000048">
    <property type="entry name" value="Chemotaxis protein CheA, putative"/>
    <property type="match status" value="1"/>
</dbReference>
<accession>A0A8J7FGN0</accession>
<feature type="domain" description="Histidine kinase" evidence="13">
    <location>
        <begin position="380"/>
        <end position="586"/>
    </location>
</feature>
<dbReference type="EMBL" id="JADFUA010000002">
    <property type="protein sequence ID" value="MBE9608800.1"/>
    <property type="molecule type" value="Genomic_DNA"/>
</dbReference>
<dbReference type="InterPro" id="IPR008207">
    <property type="entry name" value="Sig_transdc_His_kin_Hpt_dom"/>
</dbReference>
<dbReference type="AlphaFoldDB" id="A0A8J7FGN0"/>
<dbReference type="RefSeq" id="WP_194115323.1">
    <property type="nucleotide sequence ID" value="NZ_JADFUA010000002.1"/>
</dbReference>
<dbReference type="SMART" id="SM01231">
    <property type="entry name" value="H-kinase_dim"/>
    <property type="match status" value="1"/>
</dbReference>
<dbReference type="Gene3D" id="1.20.120.160">
    <property type="entry name" value="HPT domain"/>
    <property type="match status" value="1"/>
</dbReference>
<keyword evidence="7" id="KW-0547">Nucleotide-binding</keyword>
<dbReference type="GO" id="GO:0000155">
    <property type="term" value="F:phosphorelay sensor kinase activity"/>
    <property type="evidence" value="ECO:0007669"/>
    <property type="project" value="InterPro"/>
</dbReference>
<dbReference type="GO" id="GO:0006935">
    <property type="term" value="P:chemotaxis"/>
    <property type="evidence" value="ECO:0007669"/>
    <property type="project" value="UniProtKB-KW"/>
</dbReference>
<dbReference type="GO" id="GO:0005524">
    <property type="term" value="F:ATP binding"/>
    <property type="evidence" value="ECO:0007669"/>
    <property type="project" value="UniProtKB-KW"/>
</dbReference>
<dbReference type="SUPFAM" id="SSF47384">
    <property type="entry name" value="Homodimeric domain of signal transducing histidine kinase"/>
    <property type="match status" value="1"/>
</dbReference>
<evidence type="ECO:0000256" key="5">
    <source>
        <dbReference type="ARBA" id="ARBA00022553"/>
    </source>
</evidence>
<dbReference type="InterPro" id="IPR004358">
    <property type="entry name" value="Sig_transdc_His_kin-like_C"/>
</dbReference>
<dbReference type="PANTHER" id="PTHR43395:SF10">
    <property type="entry name" value="CHEMOTAXIS PROTEIN CHEA"/>
    <property type="match status" value="1"/>
</dbReference>
<dbReference type="InterPro" id="IPR051315">
    <property type="entry name" value="Bact_Chemotaxis_CheA"/>
</dbReference>
<reference evidence="16 17" key="1">
    <citation type="submission" date="2020-10" db="EMBL/GenBank/DDBJ databases">
        <title>The genome sequence of Chitinilyticum litopenaei 4Y14.</title>
        <authorList>
            <person name="Liu Y."/>
        </authorList>
    </citation>
    <scope>NUCLEOTIDE SEQUENCE [LARGE SCALE GENOMIC DNA]</scope>
    <source>
        <strain evidence="16 17">4Y14</strain>
    </source>
</reference>
<evidence type="ECO:0000259" key="15">
    <source>
        <dbReference type="PROSITE" id="PS50894"/>
    </source>
</evidence>
<dbReference type="Gene3D" id="1.10.287.560">
    <property type="entry name" value="Histidine kinase CheA-like, homodimeric domain"/>
    <property type="match status" value="1"/>
</dbReference>
<dbReference type="Gene3D" id="3.30.565.10">
    <property type="entry name" value="Histidine kinase-like ATPase, C-terminal domain"/>
    <property type="match status" value="1"/>
</dbReference>
<keyword evidence="10" id="KW-0902">Two-component regulatory system</keyword>
<proteinExistence type="predicted"/>
<evidence type="ECO:0000256" key="4">
    <source>
        <dbReference type="ARBA" id="ARBA00022500"/>
    </source>
</evidence>
<dbReference type="Pfam" id="PF01584">
    <property type="entry name" value="CheW"/>
    <property type="match status" value="1"/>
</dbReference>
<dbReference type="PROSITE" id="PS50894">
    <property type="entry name" value="HPT"/>
    <property type="match status" value="1"/>
</dbReference>
<keyword evidence="5 12" id="KW-0597">Phosphoprotein</keyword>
<dbReference type="InterPro" id="IPR036061">
    <property type="entry name" value="CheW-like_dom_sf"/>
</dbReference>
<feature type="domain" description="CheW-like" evidence="14">
    <location>
        <begin position="588"/>
        <end position="723"/>
    </location>
</feature>